<dbReference type="PROSITE" id="PS51186">
    <property type="entry name" value="GNAT"/>
    <property type="match status" value="1"/>
</dbReference>
<dbReference type="SUPFAM" id="SSF55729">
    <property type="entry name" value="Acyl-CoA N-acyltransferases (Nat)"/>
    <property type="match status" value="1"/>
</dbReference>
<evidence type="ECO:0000259" key="1">
    <source>
        <dbReference type="PROSITE" id="PS51186"/>
    </source>
</evidence>
<dbReference type="PANTHER" id="PTHR43792:SF1">
    <property type="entry name" value="N-ACETYLTRANSFERASE DOMAIN-CONTAINING PROTEIN"/>
    <property type="match status" value="1"/>
</dbReference>
<dbReference type="InterPro" id="IPR016181">
    <property type="entry name" value="Acyl_CoA_acyltransferase"/>
</dbReference>
<gene>
    <name evidence="2" type="ORF">HNQ51_002686</name>
</gene>
<dbReference type="Pfam" id="PF13302">
    <property type="entry name" value="Acetyltransf_3"/>
    <property type="match status" value="1"/>
</dbReference>
<keyword evidence="2" id="KW-0808">Transferase</keyword>
<dbReference type="InterPro" id="IPR051531">
    <property type="entry name" value="N-acetyltransferase"/>
</dbReference>
<dbReference type="GO" id="GO:0016747">
    <property type="term" value="F:acyltransferase activity, transferring groups other than amino-acyl groups"/>
    <property type="evidence" value="ECO:0007669"/>
    <property type="project" value="InterPro"/>
</dbReference>
<accession>A0A840S2F3</accession>
<reference evidence="2 3" key="1">
    <citation type="submission" date="2020-08" db="EMBL/GenBank/DDBJ databases">
        <title>Genomic Encyclopedia of Type Strains, Phase IV (KMG-IV): sequencing the most valuable type-strain genomes for metagenomic binning, comparative biology and taxonomic classification.</title>
        <authorList>
            <person name="Goeker M."/>
        </authorList>
    </citation>
    <scope>NUCLEOTIDE SEQUENCE [LARGE SCALE GENOMIC DNA]</scope>
    <source>
        <strain evidence="2 3">DSM 23958</strain>
    </source>
</reference>
<organism evidence="2 3">
    <name type="scientific">Inhella inkyongensis</name>
    <dbReference type="NCBI Taxonomy" id="392593"/>
    <lineage>
        <taxon>Bacteria</taxon>
        <taxon>Pseudomonadati</taxon>
        <taxon>Pseudomonadota</taxon>
        <taxon>Betaproteobacteria</taxon>
        <taxon>Burkholderiales</taxon>
        <taxon>Sphaerotilaceae</taxon>
        <taxon>Inhella</taxon>
    </lineage>
</organism>
<name>A0A840S2F3_9BURK</name>
<feature type="domain" description="N-acetyltransferase" evidence="1">
    <location>
        <begin position="12"/>
        <end position="172"/>
    </location>
</feature>
<dbReference type="Proteomes" id="UP000554837">
    <property type="component" value="Unassembled WGS sequence"/>
</dbReference>
<comment type="caution">
    <text evidence="2">The sequence shown here is derived from an EMBL/GenBank/DDBJ whole genome shotgun (WGS) entry which is preliminary data.</text>
</comment>
<dbReference type="EMBL" id="JACHHO010000004">
    <property type="protein sequence ID" value="MBB5205367.1"/>
    <property type="molecule type" value="Genomic_DNA"/>
</dbReference>
<dbReference type="InterPro" id="IPR000182">
    <property type="entry name" value="GNAT_dom"/>
</dbReference>
<proteinExistence type="predicted"/>
<dbReference type="PANTHER" id="PTHR43792">
    <property type="entry name" value="GNAT FAMILY, PUTATIVE (AFU_ORTHOLOGUE AFUA_3G00765)-RELATED-RELATED"/>
    <property type="match status" value="1"/>
</dbReference>
<keyword evidence="3" id="KW-1185">Reference proteome</keyword>
<dbReference type="OrthoDB" id="9801656at2"/>
<dbReference type="AlphaFoldDB" id="A0A840S2F3"/>
<sequence>MNTPVVLETPRLRLEPFAPAHLQALNAMNGLPEVYRYLSGSPETLQQTQTVIERVQARWQQWGCSWWSLMARDTNELVGAGCVQYLGQDPANPLELGWRLHPKAWGRGLASEAARHMADWAFDHFERDALCAVCHPDNQASRAVMQRLGMHYIGEQAWYDISCAVYELRRSDWAAARHSR</sequence>
<dbReference type="RefSeq" id="WP_138856692.1">
    <property type="nucleotide sequence ID" value="NZ_CP040709.1"/>
</dbReference>
<dbReference type="Gene3D" id="3.40.630.30">
    <property type="match status" value="1"/>
</dbReference>
<evidence type="ECO:0000313" key="2">
    <source>
        <dbReference type="EMBL" id="MBB5205367.1"/>
    </source>
</evidence>
<protein>
    <submittedName>
        <fullName evidence="2">RimJ/RimL family protein N-acetyltransferase</fullName>
    </submittedName>
</protein>
<evidence type="ECO:0000313" key="3">
    <source>
        <dbReference type="Proteomes" id="UP000554837"/>
    </source>
</evidence>